<sequence>MRISQILVSLISASIMADALALPTNLNKRDDIDAHIIKRKKTITSTSTHYETVNIPRQTYTNTLVATKTSTVTRYTATITSTVYGPVSIAAAQNNQNEVQNSDPTSQAQEVASSSSYYDTPEPTPEPSSSALAQPAPISSSAPTTTSAPEVTGPTSNDSWVVENVTTVTSDGVCYVNYDYYYDSDTVDEETITSTSTISVTITQM</sequence>
<feature type="compositionally biased region" description="Polar residues" evidence="1">
    <location>
        <begin position="102"/>
        <end position="118"/>
    </location>
</feature>
<dbReference type="OrthoDB" id="4024931at2759"/>
<dbReference type="EMBL" id="JAGSYN010000186">
    <property type="protein sequence ID" value="KAG7662016.1"/>
    <property type="molecule type" value="Genomic_DNA"/>
</dbReference>
<evidence type="ECO:0000256" key="2">
    <source>
        <dbReference type="SAM" id="SignalP"/>
    </source>
</evidence>
<comment type="caution">
    <text evidence="3">The sequence shown here is derived from an EMBL/GenBank/DDBJ whole genome shotgun (WGS) entry which is preliminary data.</text>
</comment>
<reference evidence="3 4" key="1">
    <citation type="journal article" date="2021" name="DNA Res.">
        <title>Genome analysis of Candida subhashii reveals its hybrid nature and dual mitochondrial genome conformations.</title>
        <authorList>
            <person name="Mixao V."/>
            <person name="Hegedusova E."/>
            <person name="Saus E."/>
            <person name="Pryszcz L.P."/>
            <person name="Cillingova A."/>
            <person name="Nosek J."/>
            <person name="Gabaldon T."/>
        </authorList>
    </citation>
    <scope>NUCLEOTIDE SEQUENCE [LARGE SCALE GENOMIC DNA]</scope>
    <source>
        <strain evidence="3 4">CBS 10753</strain>
    </source>
</reference>
<dbReference type="RefSeq" id="XP_049262249.1">
    <property type="nucleotide sequence ID" value="XM_049408484.1"/>
</dbReference>
<evidence type="ECO:0000256" key="1">
    <source>
        <dbReference type="SAM" id="MobiDB-lite"/>
    </source>
</evidence>
<evidence type="ECO:0000313" key="4">
    <source>
        <dbReference type="Proteomes" id="UP000694255"/>
    </source>
</evidence>
<evidence type="ECO:0000313" key="3">
    <source>
        <dbReference type="EMBL" id="KAG7662016.1"/>
    </source>
</evidence>
<dbReference type="AlphaFoldDB" id="A0A8J5QB40"/>
<keyword evidence="4" id="KW-1185">Reference proteome</keyword>
<name>A0A8J5QB40_9ASCO</name>
<feature type="signal peptide" evidence="2">
    <location>
        <begin position="1"/>
        <end position="21"/>
    </location>
</feature>
<dbReference type="GeneID" id="73471316"/>
<dbReference type="Proteomes" id="UP000694255">
    <property type="component" value="Unassembled WGS sequence"/>
</dbReference>
<protein>
    <submittedName>
        <fullName evidence="3">Uncharacterized protein</fullName>
    </submittedName>
</protein>
<gene>
    <name evidence="3" type="ORF">J8A68_004516</name>
</gene>
<proteinExistence type="predicted"/>
<feature type="chain" id="PRO_5035178756" evidence="2">
    <location>
        <begin position="22"/>
        <end position="205"/>
    </location>
</feature>
<organism evidence="3 4">
    <name type="scientific">[Candida] subhashii</name>
    <dbReference type="NCBI Taxonomy" id="561895"/>
    <lineage>
        <taxon>Eukaryota</taxon>
        <taxon>Fungi</taxon>
        <taxon>Dikarya</taxon>
        <taxon>Ascomycota</taxon>
        <taxon>Saccharomycotina</taxon>
        <taxon>Pichiomycetes</taxon>
        <taxon>Debaryomycetaceae</taxon>
        <taxon>Spathaspora</taxon>
    </lineage>
</organism>
<feature type="compositionally biased region" description="Low complexity" evidence="1">
    <location>
        <begin position="127"/>
        <end position="149"/>
    </location>
</feature>
<feature type="region of interest" description="Disordered" evidence="1">
    <location>
        <begin position="97"/>
        <end position="158"/>
    </location>
</feature>
<keyword evidence="2" id="KW-0732">Signal</keyword>
<accession>A0A8J5QB40</accession>